<keyword evidence="3 6" id="KW-0808">Transferase</keyword>
<protein>
    <recommendedName>
        <fullName evidence="2 6">Malonyl CoA-acyl carrier protein transacylase</fullName>
        <ecNumber evidence="1 6">2.3.1.39</ecNumber>
    </recommendedName>
</protein>
<sequence>MIFAFPGQGSQFVGMGRSLYSEFFVAKQVFDEVDRILNRKLSHLIFNGPIEELTITENAQPAIMAVSIATLRVMEYVAGRSLFSDHDIKYVCGHSVGEYTALCAAGALTLESTVKLLKVRSEAMHEASVKCRGGMVALLGAEVGEVDDILKSAEIDGVCEVANDNGGGQVVVSGTAEALEMLPDLFKNSSVKKLIKLQVSGPFHSSLMRPADEKILEFLENIDITCPLIPFVSNVTAKEESDPEIIKTLLAKQIINRVRWREMVLYMTSRNINKFVEIGPNKVLSNLVRRIDRSILVRRIDRSIDVKSISSIGDIDSFFGGSLVLTAENLKVSLS</sequence>
<dbReference type="InterPro" id="IPR004410">
    <property type="entry name" value="Malonyl_CoA-ACP_transAc_FabD"/>
</dbReference>
<evidence type="ECO:0000256" key="1">
    <source>
        <dbReference type="ARBA" id="ARBA00013258"/>
    </source>
</evidence>
<dbReference type="InterPro" id="IPR016035">
    <property type="entry name" value="Acyl_Trfase/lysoPLipase"/>
</dbReference>
<dbReference type="InterPro" id="IPR001227">
    <property type="entry name" value="Ac_transferase_dom_sf"/>
</dbReference>
<feature type="domain" description="Malonyl-CoA:ACP transacylase (MAT)" evidence="8">
    <location>
        <begin position="4"/>
        <end position="300"/>
    </location>
</feature>
<gene>
    <name evidence="9" type="primary">fabD</name>
    <name evidence="9" type="ORF">ID128_00650</name>
</gene>
<dbReference type="KEGG" id="wms:ID128_00650"/>
<feature type="active site" evidence="7">
    <location>
        <position position="95"/>
    </location>
</feature>
<reference evidence="9 10" key="1">
    <citation type="submission" date="2020-09" db="EMBL/GenBank/DDBJ databases">
        <title>An Earliest Endosymbiont, Wolbachia massiliensis sp. nov., Strain PL13 From the Bed Bug (Cimex hemipterius), Type strain of a New supergroup T.</title>
        <authorList>
            <person name="Laidoudi Y."/>
            <person name="Levasseur A."/>
            <person name="Medkour H."/>
            <person name="Maaloum M."/>
            <person name="BenKhedher M."/>
            <person name="Sambou M."/>
            <person name="Bassene H."/>
            <person name="Davoust B."/>
            <person name="Fenollar F."/>
            <person name="Raoult D."/>
            <person name="Mediannikov O."/>
        </authorList>
    </citation>
    <scope>NUCLEOTIDE SEQUENCE [LARGE SCALE GENOMIC DNA]</scope>
    <source>
        <strain evidence="9 10">PL13</strain>
    </source>
</reference>
<dbReference type="EC" id="2.3.1.39" evidence="1 6"/>
<dbReference type="SUPFAM" id="SSF52151">
    <property type="entry name" value="FabD/lysophospholipase-like"/>
    <property type="match status" value="1"/>
</dbReference>
<dbReference type="Proteomes" id="UP000516514">
    <property type="component" value="Chromosome"/>
</dbReference>
<dbReference type="GO" id="GO:0006633">
    <property type="term" value="P:fatty acid biosynthetic process"/>
    <property type="evidence" value="ECO:0007669"/>
    <property type="project" value="TreeGrafter"/>
</dbReference>
<dbReference type="Pfam" id="PF00698">
    <property type="entry name" value="Acyl_transf_1"/>
    <property type="match status" value="1"/>
</dbReference>
<comment type="similarity">
    <text evidence="6">Belongs to the fabD family.</text>
</comment>
<proteinExistence type="inferred from homology"/>
<comment type="catalytic activity">
    <reaction evidence="5 6">
        <text>holo-[ACP] + malonyl-CoA = malonyl-[ACP] + CoA</text>
        <dbReference type="Rhea" id="RHEA:41792"/>
        <dbReference type="Rhea" id="RHEA-COMP:9623"/>
        <dbReference type="Rhea" id="RHEA-COMP:9685"/>
        <dbReference type="ChEBI" id="CHEBI:57287"/>
        <dbReference type="ChEBI" id="CHEBI:57384"/>
        <dbReference type="ChEBI" id="CHEBI:64479"/>
        <dbReference type="ChEBI" id="CHEBI:78449"/>
        <dbReference type="EC" id="2.3.1.39"/>
    </reaction>
</comment>
<evidence type="ECO:0000256" key="2">
    <source>
        <dbReference type="ARBA" id="ARBA00018953"/>
    </source>
</evidence>
<dbReference type="EMBL" id="CP061738">
    <property type="protein sequence ID" value="QOD38417.1"/>
    <property type="molecule type" value="Genomic_DNA"/>
</dbReference>
<dbReference type="AlphaFoldDB" id="A0A7M3U1Y2"/>
<dbReference type="InterPro" id="IPR024925">
    <property type="entry name" value="Malonyl_CoA-ACP_transAc"/>
</dbReference>
<evidence type="ECO:0000259" key="8">
    <source>
        <dbReference type="SMART" id="SM00827"/>
    </source>
</evidence>
<evidence type="ECO:0000256" key="5">
    <source>
        <dbReference type="ARBA" id="ARBA00048462"/>
    </source>
</evidence>
<dbReference type="GO" id="GO:0004314">
    <property type="term" value="F:[acyl-carrier-protein] S-malonyltransferase activity"/>
    <property type="evidence" value="ECO:0007669"/>
    <property type="project" value="UniProtKB-EC"/>
</dbReference>
<dbReference type="Gene3D" id="3.40.366.10">
    <property type="entry name" value="Malonyl-Coenzyme A Acyl Carrier Protein, domain 2"/>
    <property type="match status" value="1"/>
</dbReference>
<evidence type="ECO:0000256" key="7">
    <source>
        <dbReference type="PIRSR" id="PIRSR000446-1"/>
    </source>
</evidence>
<dbReference type="SMART" id="SM00827">
    <property type="entry name" value="PKS_AT"/>
    <property type="match status" value="1"/>
</dbReference>
<keyword evidence="4 6" id="KW-0012">Acyltransferase</keyword>
<dbReference type="PANTHER" id="PTHR42681">
    <property type="entry name" value="MALONYL-COA-ACYL CARRIER PROTEIN TRANSACYLASE, MITOCHONDRIAL"/>
    <property type="match status" value="1"/>
</dbReference>
<evidence type="ECO:0000313" key="9">
    <source>
        <dbReference type="EMBL" id="QOD38417.1"/>
    </source>
</evidence>
<name>A0A7M3U1Y2_9RICK</name>
<dbReference type="Gene3D" id="3.30.70.250">
    <property type="entry name" value="Malonyl-CoA ACP transacylase, ACP-binding"/>
    <property type="match status" value="1"/>
</dbReference>
<evidence type="ECO:0000256" key="3">
    <source>
        <dbReference type="ARBA" id="ARBA00022679"/>
    </source>
</evidence>
<dbReference type="InterPro" id="IPR016036">
    <property type="entry name" value="Malonyl_transacylase_ACP-bd"/>
</dbReference>
<dbReference type="RefSeq" id="WP_191111206.1">
    <property type="nucleotide sequence ID" value="NZ_CP061738.1"/>
</dbReference>
<evidence type="ECO:0000256" key="4">
    <source>
        <dbReference type="ARBA" id="ARBA00023315"/>
    </source>
</evidence>
<dbReference type="InterPro" id="IPR050858">
    <property type="entry name" value="Mal-CoA-ACP_Trans/PKS_FabD"/>
</dbReference>
<keyword evidence="10" id="KW-1185">Reference proteome</keyword>
<dbReference type="InterPro" id="IPR014043">
    <property type="entry name" value="Acyl_transferase_dom"/>
</dbReference>
<organism evidence="9 10">
    <name type="scientific">Candidatus Wolbachia massiliensis</name>
    <dbReference type="NCBI Taxonomy" id="1845000"/>
    <lineage>
        <taxon>Bacteria</taxon>
        <taxon>Pseudomonadati</taxon>
        <taxon>Pseudomonadota</taxon>
        <taxon>Alphaproteobacteria</taxon>
        <taxon>Rickettsiales</taxon>
        <taxon>Anaplasmataceae</taxon>
        <taxon>Wolbachieae</taxon>
        <taxon>Wolbachia</taxon>
    </lineage>
</organism>
<accession>A0A7M3U1Y2</accession>
<dbReference type="PIRSF" id="PIRSF000446">
    <property type="entry name" value="Mct"/>
    <property type="match status" value="1"/>
</dbReference>
<dbReference type="SUPFAM" id="SSF55048">
    <property type="entry name" value="Probable ACP-binding domain of malonyl-CoA ACP transacylase"/>
    <property type="match status" value="1"/>
</dbReference>
<dbReference type="NCBIfam" id="TIGR00128">
    <property type="entry name" value="fabD"/>
    <property type="match status" value="1"/>
</dbReference>
<dbReference type="PANTHER" id="PTHR42681:SF1">
    <property type="entry name" value="MALONYL-COA-ACYL CARRIER PROTEIN TRANSACYLASE, MITOCHONDRIAL"/>
    <property type="match status" value="1"/>
</dbReference>
<evidence type="ECO:0000313" key="10">
    <source>
        <dbReference type="Proteomes" id="UP000516514"/>
    </source>
</evidence>
<feature type="active site" evidence="7">
    <location>
        <position position="204"/>
    </location>
</feature>
<evidence type="ECO:0000256" key="6">
    <source>
        <dbReference type="PIRNR" id="PIRNR000446"/>
    </source>
</evidence>